<feature type="region of interest" description="Disordered" evidence="1">
    <location>
        <begin position="76"/>
        <end position="96"/>
    </location>
</feature>
<reference evidence="2 3" key="1">
    <citation type="submission" date="2024-05" db="EMBL/GenBank/DDBJ databases">
        <title>The nuclear and mitochondrial genome assemblies of Tetragonisca angustula (Apidae: Meliponini), a tiny yet remarkable pollinator in the Neotropics.</title>
        <authorList>
            <person name="Ferrari R."/>
            <person name="Ricardo P.C."/>
            <person name="Dias F.C."/>
            <person name="Araujo N.S."/>
            <person name="Soares D.O."/>
            <person name="Zhou Q.-S."/>
            <person name="Zhu C.-D."/>
            <person name="Coutinho L."/>
            <person name="Airas M.C."/>
            <person name="Batista T.M."/>
        </authorList>
    </citation>
    <scope>NUCLEOTIDE SEQUENCE [LARGE SCALE GENOMIC DNA]</scope>
    <source>
        <strain evidence="2">ASF017062</strain>
        <tissue evidence="2">Abdomen</tissue>
    </source>
</reference>
<dbReference type="AlphaFoldDB" id="A0AAW1A7N2"/>
<evidence type="ECO:0000313" key="2">
    <source>
        <dbReference type="EMBL" id="KAK9305264.1"/>
    </source>
</evidence>
<dbReference type="EMBL" id="JAWNGG020000054">
    <property type="protein sequence ID" value="KAK9305264.1"/>
    <property type="molecule type" value="Genomic_DNA"/>
</dbReference>
<feature type="compositionally biased region" description="Polar residues" evidence="1">
    <location>
        <begin position="76"/>
        <end position="90"/>
    </location>
</feature>
<sequence length="96" mass="11034">MPYIVTKFQGSIGQWKDTATIALIPGGERMPDRTKYQNSTFAHLRRNKYATKSSFSDRATLHKLYVTIRKARLNNQQSFGDKSVKQSSPYQAERGY</sequence>
<name>A0AAW1A7N2_9HYME</name>
<evidence type="ECO:0000313" key="3">
    <source>
        <dbReference type="Proteomes" id="UP001432146"/>
    </source>
</evidence>
<protein>
    <submittedName>
        <fullName evidence="2">Uncharacterized protein</fullName>
    </submittedName>
</protein>
<organism evidence="2 3">
    <name type="scientific">Tetragonisca angustula</name>
    <dbReference type="NCBI Taxonomy" id="166442"/>
    <lineage>
        <taxon>Eukaryota</taxon>
        <taxon>Metazoa</taxon>
        <taxon>Ecdysozoa</taxon>
        <taxon>Arthropoda</taxon>
        <taxon>Hexapoda</taxon>
        <taxon>Insecta</taxon>
        <taxon>Pterygota</taxon>
        <taxon>Neoptera</taxon>
        <taxon>Endopterygota</taxon>
        <taxon>Hymenoptera</taxon>
        <taxon>Apocrita</taxon>
        <taxon>Aculeata</taxon>
        <taxon>Apoidea</taxon>
        <taxon>Anthophila</taxon>
        <taxon>Apidae</taxon>
        <taxon>Tetragonisca</taxon>
    </lineage>
</organism>
<dbReference type="Proteomes" id="UP001432146">
    <property type="component" value="Unassembled WGS sequence"/>
</dbReference>
<gene>
    <name evidence="2" type="ORF">QLX08_003694</name>
</gene>
<evidence type="ECO:0000256" key="1">
    <source>
        <dbReference type="SAM" id="MobiDB-lite"/>
    </source>
</evidence>
<proteinExistence type="predicted"/>
<accession>A0AAW1A7N2</accession>
<keyword evidence="3" id="KW-1185">Reference proteome</keyword>
<comment type="caution">
    <text evidence="2">The sequence shown here is derived from an EMBL/GenBank/DDBJ whole genome shotgun (WGS) entry which is preliminary data.</text>
</comment>